<organism evidence="2 3">
    <name type="scientific">Eumeta variegata</name>
    <name type="common">Bagworm moth</name>
    <name type="synonym">Eumeta japonica</name>
    <dbReference type="NCBI Taxonomy" id="151549"/>
    <lineage>
        <taxon>Eukaryota</taxon>
        <taxon>Metazoa</taxon>
        <taxon>Ecdysozoa</taxon>
        <taxon>Arthropoda</taxon>
        <taxon>Hexapoda</taxon>
        <taxon>Insecta</taxon>
        <taxon>Pterygota</taxon>
        <taxon>Neoptera</taxon>
        <taxon>Endopterygota</taxon>
        <taxon>Lepidoptera</taxon>
        <taxon>Glossata</taxon>
        <taxon>Ditrysia</taxon>
        <taxon>Tineoidea</taxon>
        <taxon>Psychidae</taxon>
        <taxon>Oiketicinae</taxon>
        <taxon>Eumeta</taxon>
    </lineage>
</organism>
<comment type="caution">
    <text evidence="2">The sequence shown here is derived from an EMBL/GenBank/DDBJ whole genome shotgun (WGS) entry which is preliminary data.</text>
</comment>
<accession>A0A4C1SE21</accession>
<evidence type="ECO:0000256" key="1">
    <source>
        <dbReference type="SAM" id="MobiDB-lite"/>
    </source>
</evidence>
<dbReference type="AlphaFoldDB" id="A0A4C1SE21"/>
<dbReference type="EMBL" id="BGZK01000004">
    <property type="protein sequence ID" value="GBP00116.1"/>
    <property type="molecule type" value="Genomic_DNA"/>
</dbReference>
<feature type="region of interest" description="Disordered" evidence="1">
    <location>
        <begin position="1"/>
        <end position="24"/>
    </location>
</feature>
<proteinExistence type="predicted"/>
<dbReference type="Proteomes" id="UP000299102">
    <property type="component" value="Unassembled WGS sequence"/>
</dbReference>
<reference evidence="2 3" key="1">
    <citation type="journal article" date="2019" name="Commun. Biol.">
        <title>The bagworm genome reveals a unique fibroin gene that provides high tensile strength.</title>
        <authorList>
            <person name="Kono N."/>
            <person name="Nakamura H."/>
            <person name="Ohtoshi R."/>
            <person name="Tomita M."/>
            <person name="Numata K."/>
            <person name="Arakawa K."/>
        </authorList>
    </citation>
    <scope>NUCLEOTIDE SEQUENCE [LARGE SCALE GENOMIC DNA]</scope>
</reference>
<evidence type="ECO:0000313" key="3">
    <source>
        <dbReference type="Proteomes" id="UP000299102"/>
    </source>
</evidence>
<gene>
    <name evidence="2" type="ORF">EVAR_74406_1</name>
</gene>
<keyword evidence="3" id="KW-1185">Reference proteome</keyword>
<feature type="compositionally biased region" description="Basic residues" evidence="1">
    <location>
        <begin position="1"/>
        <end position="13"/>
    </location>
</feature>
<evidence type="ECO:0000313" key="2">
    <source>
        <dbReference type="EMBL" id="GBP00116.1"/>
    </source>
</evidence>
<sequence>MRRLAVGRGRGRNQRTFPSPRPGPVFAPDSLAIDPNSLCEYVLDCLRVRDQEARLDFTDAASQVPGRSGPRSSSSAVFNCSLPQLYVFCIKGTSSYFCTEVYKGTSRTDPHNLVFTRQRVSEVPSMRQQAILYGGWRISLTPPRLSVVSCLWETNCDIKRDKPA</sequence>
<name>A0A4C1SE21_EUMVA</name>
<protein>
    <submittedName>
        <fullName evidence="2">Uncharacterized protein</fullName>
    </submittedName>
</protein>